<accession>A0A0F6W614</accession>
<dbReference type="InterPro" id="IPR001509">
    <property type="entry name" value="Epimerase_deHydtase"/>
</dbReference>
<evidence type="ECO:0000259" key="1">
    <source>
        <dbReference type="Pfam" id="PF01370"/>
    </source>
</evidence>
<dbReference type="EMBL" id="CP011125">
    <property type="protein sequence ID" value="AKF08400.1"/>
    <property type="molecule type" value="Genomic_DNA"/>
</dbReference>
<proteinExistence type="predicted"/>
<dbReference type="InterPro" id="IPR051783">
    <property type="entry name" value="NAD(P)-dependent_oxidoreduct"/>
</dbReference>
<dbReference type="AlphaFoldDB" id="A0A0F6W614"/>
<evidence type="ECO:0000313" key="2">
    <source>
        <dbReference type="EMBL" id="AKF08400.1"/>
    </source>
</evidence>
<keyword evidence="3" id="KW-1185">Reference proteome</keyword>
<dbReference type="Gene3D" id="3.40.50.720">
    <property type="entry name" value="NAD(P)-binding Rossmann-like Domain"/>
    <property type="match status" value="1"/>
</dbReference>
<dbReference type="RefSeq" id="WP_053235549.1">
    <property type="nucleotide sequence ID" value="NZ_CP011125.1"/>
</dbReference>
<dbReference type="GO" id="GO:0005737">
    <property type="term" value="C:cytoplasm"/>
    <property type="evidence" value="ECO:0007669"/>
    <property type="project" value="TreeGrafter"/>
</dbReference>
<dbReference type="OrthoDB" id="9808276at2"/>
<organism evidence="2 3">
    <name type="scientific">Sandaracinus amylolyticus</name>
    <dbReference type="NCBI Taxonomy" id="927083"/>
    <lineage>
        <taxon>Bacteria</taxon>
        <taxon>Pseudomonadati</taxon>
        <taxon>Myxococcota</taxon>
        <taxon>Polyangia</taxon>
        <taxon>Polyangiales</taxon>
        <taxon>Sandaracinaceae</taxon>
        <taxon>Sandaracinus</taxon>
    </lineage>
</organism>
<dbReference type="STRING" id="927083.DB32_005549"/>
<reference evidence="2 3" key="1">
    <citation type="submission" date="2015-03" db="EMBL/GenBank/DDBJ databases">
        <title>Genome assembly of Sandaracinus amylolyticus DSM 53668.</title>
        <authorList>
            <person name="Sharma G."/>
            <person name="Subramanian S."/>
        </authorList>
    </citation>
    <scope>NUCLEOTIDE SEQUENCE [LARGE SCALE GENOMIC DNA]</scope>
    <source>
        <strain evidence="2 3">DSM 53668</strain>
    </source>
</reference>
<name>A0A0F6W614_9BACT</name>
<feature type="domain" description="NAD-dependent epimerase/dehydratase" evidence="1">
    <location>
        <begin position="4"/>
        <end position="163"/>
    </location>
</feature>
<dbReference type="PANTHER" id="PTHR48079:SF6">
    <property type="entry name" value="NAD(P)-BINDING DOMAIN-CONTAINING PROTEIN-RELATED"/>
    <property type="match status" value="1"/>
</dbReference>
<dbReference type="InterPro" id="IPR036291">
    <property type="entry name" value="NAD(P)-bd_dom_sf"/>
</dbReference>
<dbReference type="Pfam" id="PF01370">
    <property type="entry name" value="Epimerase"/>
    <property type="match status" value="1"/>
</dbReference>
<gene>
    <name evidence="2" type="ORF">DB32_005549</name>
</gene>
<dbReference type="CDD" id="cd05266">
    <property type="entry name" value="SDR_a4"/>
    <property type="match status" value="1"/>
</dbReference>
<dbReference type="GO" id="GO:0004029">
    <property type="term" value="F:aldehyde dehydrogenase (NAD+) activity"/>
    <property type="evidence" value="ECO:0007669"/>
    <property type="project" value="TreeGrafter"/>
</dbReference>
<dbReference type="KEGG" id="samy:DB32_005549"/>
<dbReference type="Proteomes" id="UP000034883">
    <property type="component" value="Chromosome"/>
</dbReference>
<dbReference type="SUPFAM" id="SSF51735">
    <property type="entry name" value="NAD(P)-binding Rossmann-fold domains"/>
    <property type="match status" value="1"/>
</dbReference>
<evidence type="ECO:0000313" key="3">
    <source>
        <dbReference type="Proteomes" id="UP000034883"/>
    </source>
</evidence>
<dbReference type="PANTHER" id="PTHR48079">
    <property type="entry name" value="PROTEIN YEEZ"/>
    <property type="match status" value="1"/>
</dbReference>
<protein>
    <submittedName>
        <fullName evidence="2">Nucleoside-diphosphate-sugar epimerase</fullName>
    </submittedName>
</protein>
<sequence length="279" mass="30418">MGAVLIAGCGYVGSALATRLVARRERVLALRRSARELPAGVVPIAADLRDRATLRLPGDVDRLVYAVGPDAGGDDAYRAAYVTGLENVRDALREAGADVRRAVLTTSTAVYAQDDGGWVDESSETTPTGTARWLLEGERVVREGFAEGVALRLAGIYGPGRDRMVRMVAEGTARLPRDPRWTNRIHRDDAASAIERLLEIDAVEPAYVGVDDEPTDLADVYRWVAAELGMPEPPFEESAGERGRGTQKRCRNARLRAIGWAPAYPTYREGYRDAIAARR</sequence>